<dbReference type="Pfam" id="PF00640">
    <property type="entry name" value="PID"/>
    <property type="match status" value="2"/>
</dbReference>
<feature type="region of interest" description="Disordered" evidence="3">
    <location>
        <begin position="95"/>
        <end position="155"/>
    </location>
</feature>
<dbReference type="InterPro" id="IPR039576">
    <property type="entry name" value="APBB1/2/3"/>
</dbReference>
<dbReference type="Gene3D" id="2.20.70.10">
    <property type="match status" value="1"/>
</dbReference>
<dbReference type="GeneTree" id="ENSGT00390000000002"/>
<reference evidence="5" key="2">
    <citation type="submission" date="2025-09" db="UniProtKB">
        <authorList>
            <consortium name="Ensembl"/>
        </authorList>
    </citation>
    <scope>IDENTIFICATION</scope>
</reference>
<accession>A0A8C9YKX3</accession>
<dbReference type="SUPFAM" id="SSF51045">
    <property type="entry name" value="WW domain"/>
    <property type="match status" value="1"/>
</dbReference>
<dbReference type="Ensembl" id="ENSSLUT00000027123.1">
    <property type="protein sequence ID" value="ENSSLUP00000026259.1"/>
    <property type="gene ID" value="ENSSLUG00000011937.1"/>
</dbReference>
<evidence type="ECO:0000256" key="3">
    <source>
        <dbReference type="SAM" id="MobiDB-lite"/>
    </source>
</evidence>
<dbReference type="AlphaFoldDB" id="A0A8C9YKX3"/>
<feature type="region of interest" description="Disordered" evidence="3">
    <location>
        <begin position="310"/>
        <end position="332"/>
    </location>
</feature>
<dbReference type="InterPro" id="IPR001202">
    <property type="entry name" value="WW_dom"/>
</dbReference>
<evidence type="ECO:0000259" key="4">
    <source>
        <dbReference type="PROSITE" id="PS01159"/>
    </source>
</evidence>
<dbReference type="CDD" id="cd01271">
    <property type="entry name" value="PTB2_Fe65"/>
    <property type="match status" value="1"/>
</dbReference>
<dbReference type="FunFam" id="2.30.29.30:FF:000019">
    <property type="entry name" value="Amyloid beta (A4) precursor protein-binding, family B, member 1 (Fe65)"/>
    <property type="match status" value="1"/>
</dbReference>
<feature type="region of interest" description="Disordered" evidence="3">
    <location>
        <begin position="177"/>
        <end position="277"/>
    </location>
</feature>
<dbReference type="GO" id="GO:0005634">
    <property type="term" value="C:nucleus"/>
    <property type="evidence" value="ECO:0007669"/>
    <property type="project" value="TreeGrafter"/>
</dbReference>
<dbReference type="SMART" id="SM00462">
    <property type="entry name" value="PTB"/>
    <property type="match status" value="2"/>
</dbReference>
<feature type="domain" description="WW" evidence="4">
    <location>
        <begin position="279"/>
        <end position="303"/>
    </location>
</feature>
<dbReference type="SMART" id="SM00456">
    <property type="entry name" value="WW"/>
    <property type="match status" value="1"/>
</dbReference>
<dbReference type="Gene3D" id="2.30.29.30">
    <property type="entry name" value="Pleckstrin-homology domain (PH domain)/Phosphotyrosine-binding domain (PTB)"/>
    <property type="match status" value="2"/>
</dbReference>
<dbReference type="FunFam" id="2.20.70.10:FF:000003">
    <property type="entry name" value="amyloid beta A4 precursor protein-binding family B member 2"/>
    <property type="match status" value="1"/>
</dbReference>
<dbReference type="CDD" id="cd01272">
    <property type="entry name" value="PTB1_Fe65"/>
    <property type="match status" value="1"/>
</dbReference>
<dbReference type="PANTHER" id="PTHR14058:SF11">
    <property type="entry name" value="AMYLOID BETA PRECURSOR PROTEIN BINDING FAMILY B MEMBER 2"/>
    <property type="match status" value="1"/>
</dbReference>
<dbReference type="PANTHER" id="PTHR14058">
    <property type="entry name" value="AMYLOID BETA A4 PRECURSOR PROTEIN-BINDING FAMILY B"/>
    <property type="match status" value="1"/>
</dbReference>
<evidence type="ECO:0000313" key="5">
    <source>
        <dbReference type="Ensembl" id="ENSSLUP00000026259.1"/>
    </source>
</evidence>
<evidence type="ECO:0000313" key="6">
    <source>
        <dbReference type="Proteomes" id="UP000694568"/>
    </source>
</evidence>
<reference evidence="5" key="1">
    <citation type="submission" date="2025-08" db="UniProtKB">
        <authorList>
            <consortium name="Ensembl"/>
        </authorList>
    </citation>
    <scope>IDENTIFICATION</scope>
</reference>
<feature type="compositionally biased region" description="Pro residues" evidence="3">
    <location>
        <begin position="184"/>
        <end position="194"/>
    </location>
</feature>
<evidence type="ECO:0000256" key="1">
    <source>
        <dbReference type="ARBA" id="ARBA00022553"/>
    </source>
</evidence>
<dbReference type="Proteomes" id="UP000694568">
    <property type="component" value="Unplaced"/>
</dbReference>
<feature type="compositionally biased region" description="Low complexity" evidence="3">
    <location>
        <begin position="207"/>
        <end position="216"/>
    </location>
</feature>
<sequence>MSTVYCVYVNARLDFNVFTSCFPSLPLSGDLSCATMMSVDVTNRNGPTATPPTSLSLRSSHNQLLSSDVIKQGSATPPKCRKKYALTSIQAAMGLGEAAPSSSSSSSSPSSPSHSSTPNNPKLAKNGMNQLRKAGQDHNKNTTSPDLMDLDESPLTNHKVSSGLELISDLHSNFKLLKSGKESPVPPPPSPPKQASPEDTPLLSVASCSSSSSSSSPETKKDRRTGAKTDCALNRIQNLNPSDEELSWTTLSQESNSPEETDIWSEQSFQTDPDLPPGWKKITDMAGIYYWHIPTGTTQWERPSKALGDHTVSTQRKHSLGSLSPSPTPDHEKQVWSVFGGKIDSEVWKDLQAATVNPDPSLKEFEGATLRYASLKLRNRPTVEEEESGNVNGDPATKCFAVRSLGWVEMAEEDLAPGKSSVAVNNCIRQLSYCKNDIRDTVGIWGEGKDMYLVLENNMLNLVDPMDRSVLHSQPIASIRVWGVGRDNGRDFAYVARDKNTRILKCHVFRCDTPAKAIATSLHEICSRIMTERKNAKAMAGSLQDRMQAGLDLPLQAEFPTPKTELVQKFQVLYLGMLPVARPIGMDILNGAIDSLIGSSNREDWTPVALNVADATVTISKDEEVLVECRVRFLSFMGVGRNVHTFAFIMDAGGHRFDCHIFWCEPNAGNVSEAVQAACMLRYQKCLVARPPSQKACGTSPPGDSVSRRVSTSVKRGVLSLIDTLKQKRPVTELPQ</sequence>
<name>A0A8C9YKX3_SANLU</name>
<feature type="compositionally biased region" description="Low complexity" evidence="3">
    <location>
        <begin position="100"/>
        <end position="116"/>
    </location>
</feature>
<gene>
    <name evidence="5" type="primary">apbb2b</name>
</gene>
<protein>
    <submittedName>
        <fullName evidence="5">Amyloid beta protein binding family B member 2</fullName>
    </submittedName>
</protein>
<feature type="compositionally biased region" description="Polar residues" evidence="3">
    <location>
        <begin position="235"/>
        <end position="256"/>
    </location>
</feature>
<feature type="compositionally biased region" description="Basic and acidic residues" evidence="3">
    <location>
        <begin position="218"/>
        <end position="227"/>
    </location>
</feature>
<keyword evidence="2" id="KW-0677">Repeat</keyword>
<dbReference type="SUPFAM" id="SSF50729">
    <property type="entry name" value="PH domain-like"/>
    <property type="match status" value="2"/>
</dbReference>
<dbReference type="InterPro" id="IPR011993">
    <property type="entry name" value="PH-like_dom_sf"/>
</dbReference>
<dbReference type="Pfam" id="PF00397">
    <property type="entry name" value="WW"/>
    <property type="match status" value="1"/>
</dbReference>
<proteinExistence type="predicted"/>
<dbReference type="InterPro" id="IPR006020">
    <property type="entry name" value="PTB/PI_dom"/>
</dbReference>
<dbReference type="InterPro" id="IPR036020">
    <property type="entry name" value="WW_dom_sf"/>
</dbReference>
<evidence type="ECO:0000256" key="2">
    <source>
        <dbReference type="ARBA" id="ARBA00022737"/>
    </source>
</evidence>
<dbReference type="FunFam" id="2.30.29.30:FF:000034">
    <property type="entry name" value="amyloid beta A4 precursor protein-binding family B member 2"/>
    <property type="match status" value="1"/>
</dbReference>
<dbReference type="GO" id="GO:0006355">
    <property type="term" value="P:regulation of DNA-templated transcription"/>
    <property type="evidence" value="ECO:0007669"/>
    <property type="project" value="TreeGrafter"/>
</dbReference>
<organism evidence="5 6">
    <name type="scientific">Sander lucioperca</name>
    <name type="common">Pike-perch</name>
    <name type="synonym">Perca lucioperca</name>
    <dbReference type="NCBI Taxonomy" id="283035"/>
    <lineage>
        <taxon>Eukaryota</taxon>
        <taxon>Metazoa</taxon>
        <taxon>Chordata</taxon>
        <taxon>Craniata</taxon>
        <taxon>Vertebrata</taxon>
        <taxon>Euteleostomi</taxon>
        <taxon>Actinopterygii</taxon>
        <taxon>Neopterygii</taxon>
        <taxon>Teleostei</taxon>
        <taxon>Neoteleostei</taxon>
        <taxon>Acanthomorphata</taxon>
        <taxon>Eupercaria</taxon>
        <taxon>Perciformes</taxon>
        <taxon>Percoidei</taxon>
        <taxon>Percidae</taxon>
        <taxon>Luciopercinae</taxon>
        <taxon>Sander</taxon>
    </lineage>
</organism>
<dbReference type="PROSITE" id="PS01159">
    <property type="entry name" value="WW_DOMAIN_1"/>
    <property type="match status" value="1"/>
</dbReference>
<keyword evidence="1" id="KW-0597">Phosphoprotein</keyword>
<dbReference type="GO" id="GO:0001540">
    <property type="term" value="F:amyloid-beta binding"/>
    <property type="evidence" value="ECO:0007669"/>
    <property type="project" value="InterPro"/>
</dbReference>
<keyword evidence="6" id="KW-1185">Reference proteome</keyword>
<dbReference type="GO" id="GO:0005737">
    <property type="term" value="C:cytoplasm"/>
    <property type="evidence" value="ECO:0007669"/>
    <property type="project" value="TreeGrafter"/>
</dbReference>
<feature type="region of interest" description="Disordered" evidence="3">
    <location>
        <begin position="692"/>
        <end position="713"/>
    </location>
</feature>
<dbReference type="CDD" id="cd00201">
    <property type="entry name" value="WW"/>
    <property type="match status" value="1"/>
</dbReference>